<dbReference type="OrthoDB" id="27922at2157"/>
<name>A2BK46_HYPBU</name>
<dbReference type="HOGENOM" id="CLU_000422_3_3_2"/>
<dbReference type="PANTHER" id="PTHR42783:SF3">
    <property type="entry name" value="GLUTAMATE SYNTHASE [NADPH] SMALL CHAIN-RELATED"/>
    <property type="match status" value="1"/>
</dbReference>
<organism evidence="2 3">
    <name type="scientific">Hyperthermus butylicus (strain DSM 5456 / JCM 9403 / PLM1-5)</name>
    <dbReference type="NCBI Taxonomy" id="415426"/>
    <lineage>
        <taxon>Archaea</taxon>
        <taxon>Thermoproteota</taxon>
        <taxon>Thermoprotei</taxon>
        <taxon>Desulfurococcales</taxon>
        <taxon>Pyrodictiaceae</taxon>
        <taxon>Hyperthermus</taxon>
    </lineage>
</organism>
<dbReference type="Gene3D" id="3.50.50.60">
    <property type="entry name" value="FAD/NAD(P)-binding domain"/>
    <property type="match status" value="3"/>
</dbReference>
<keyword evidence="3" id="KW-1185">Reference proteome</keyword>
<sequence>MRFIVGCKPGQAEPRSERIAIIGAGPAGLYAAGYLRCRGFNVTVFDRNPEPGGFLIFGVLEIHINKAKVREGIKELHELGVEFRQNITVCRDVSLEELINNYDAVLIATGTWESARLNIPGANLEGIYPAMEWIVDYHMWKYGYKSEKPPIGERVVVIGGGLTAVDAVHVSKWLGAKEVYMVYRRIRQYAPAGERGFREAEEAGAKIIELASPVEYIPDPSGKRVAAVKFERMKLVEQPGSKRPKPVGTGEYFTIEADLVLEAIGLKPTPPCNVEQLGIKLRPDGTIDVDEYKRTTREPVFAAGDVEHGASLIGIAMKGGLDAAKAIEKYLNREIGWRS</sequence>
<dbReference type="EnsemblBacteria" id="ABM80357">
    <property type="protein sequence ID" value="ABM80357"/>
    <property type="gene ID" value="Hbut_0495"/>
</dbReference>
<protein>
    <submittedName>
        <fullName evidence="2">NADPH glutamate synthase</fullName>
    </submittedName>
</protein>
<dbReference type="InterPro" id="IPR036188">
    <property type="entry name" value="FAD/NAD-bd_sf"/>
</dbReference>
<dbReference type="AlphaFoldDB" id="A2BK46"/>
<evidence type="ECO:0000313" key="3">
    <source>
        <dbReference type="Proteomes" id="UP000002593"/>
    </source>
</evidence>
<evidence type="ECO:0000259" key="1">
    <source>
        <dbReference type="Pfam" id="PF07992"/>
    </source>
</evidence>
<dbReference type="STRING" id="415426.Hbut_0495"/>
<dbReference type="Pfam" id="PF07992">
    <property type="entry name" value="Pyr_redox_2"/>
    <property type="match status" value="1"/>
</dbReference>
<dbReference type="InterPro" id="IPR023753">
    <property type="entry name" value="FAD/NAD-binding_dom"/>
</dbReference>
<proteinExistence type="predicted"/>
<accession>A2BK46</accession>
<evidence type="ECO:0000313" key="2">
    <source>
        <dbReference type="EMBL" id="ABM80357.1"/>
    </source>
</evidence>
<dbReference type="KEGG" id="hbu:Hbut_0495"/>
<dbReference type="GeneID" id="4781491"/>
<dbReference type="PANTHER" id="PTHR42783">
    <property type="entry name" value="GLUTAMATE SYNTHASE [NADPH] SMALL CHAIN"/>
    <property type="match status" value="1"/>
</dbReference>
<dbReference type="PRINTS" id="PR00419">
    <property type="entry name" value="ADXRDTASE"/>
</dbReference>
<dbReference type="eggNOG" id="arCOG01292">
    <property type="taxonomic scope" value="Archaea"/>
</dbReference>
<dbReference type="SUPFAM" id="SSF51971">
    <property type="entry name" value="Nucleotide-binding domain"/>
    <property type="match status" value="2"/>
</dbReference>
<gene>
    <name evidence="2" type="ordered locus">Hbut_0495</name>
</gene>
<dbReference type="EMBL" id="CP000493">
    <property type="protein sequence ID" value="ABM80357.1"/>
    <property type="molecule type" value="Genomic_DNA"/>
</dbReference>
<reference evidence="2 3" key="1">
    <citation type="journal article" date="2007" name="Archaea">
        <title>The genome of Hyperthermus butylicus: a sulfur-reducing, peptide fermenting, neutrophilic Crenarchaeote growing up to 108 degrees C.</title>
        <authorList>
            <person name="Brugger K."/>
            <person name="Chen L."/>
            <person name="Stark M."/>
            <person name="Zibat A."/>
            <person name="Redder P."/>
            <person name="Ruepp A."/>
            <person name="Awayez M."/>
            <person name="She Q."/>
            <person name="Garrett R.A."/>
            <person name="Klenk H.P."/>
        </authorList>
    </citation>
    <scope>NUCLEOTIDE SEQUENCE [LARGE SCALE GENOMIC DNA]</scope>
    <source>
        <strain evidence="3">DSM 5456 / JCM 9403 / PLM1-5</strain>
    </source>
</reference>
<feature type="domain" description="FAD/NAD(P)-binding" evidence="1">
    <location>
        <begin position="18"/>
        <end position="318"/>
    </location>
</feature>
<dbReference type="GO" id="GO:0016491">
    <property type="term" value="F:oxidoreductase activity"/>
    <property type="evidence" value="ECO:0007669"/>
    <property type="project" value="InterPro"/>
</dbReference>
<dbReference type="NCBIfam" id="NF009409">
    <property type="entry name" value="PRK12770.1"/>
    <property type="match status" value="1"/>
</dbReference>
<dbReference type="Proteomes" id="UP000002593">
    <property type="component" value="Chromosome"/>
</dbReference>
<dbReference type="RefSeq" id="WP_011821675.1">
    <property type="nucleotide sequence ID" value="NC_008818.1"/>
</dbReference>